<keyword evidence="4" id="KW-0413">Isomerase</keyword>
<dbReference type="Proteomes" id="UP000634435">
    <property type="component" value="Unassembled WGS sequence"/>
</dbReference>
<evidence type="ECO:0000259" key="5">
    <source>
        <dbReference type="Pfam" id="PF13243"/>
    </source>
</evidence>
<dbReference type="NCBIfam" id="TIGR01787">
    <property type="entry name" value="squalene_cyclas"/>
    <property type="match status" value="1"/>
</dbReference>
<feature type="domain" description="Squalene cyclase C-terminal" evidence="5">
    <location>
        <begin position="304"/>
        <end position="621"/>
    </location>
</feature>
<evidence type="ECO:0000313" key="8">
    <source>
        <dbReference type="Proteomes" id="UP000634435"/>
    </source>
</evidence>
<dbReference type="SFLD" id="SFLDG01016">
    <property type="entry name" value="Prenyltransferase_Like_2"/>
    <property type="match status" value="1"/>
</dbReference>
<reference evidence="8" key="1">
    <citation type="journal article" date="2019" name="Int. J. Syst. Evol. Microbiol.">
        <title>The Global Catalogue of Microorganisms (GCM) 10K type strain sequencing project: providing services to taxonomists for standard genome sequencing and annotation.</title>
        <authorList>
            <consortium name="The Broad Institute Genomics Platform"/>
            <consortium name="The Broad Institute Genome Sequencing Center for Infectious Disease"/>
            <person name="Wu L."/>
            <person name="Ma J."/>
        </authorList>
    </citation>
    <scope>NUCLEOTIDE SEQUENCE [LARGE SCALE GENOMIC DNA]</scope>
    <source>
        <strain evidence="8">JCM 30071</strain>
    </source>
</reference>
<dbReference type="RefSeq" id="WP_188943208.1">
    <property type="nucleotide sequence ID" value="NZ_BMPN01000003.1"/>
</dbReference>
<proteinExistence type="inferred from homology"/>
<dbReference type="InterPro" id="IPR018333">
    <property type="entry name" value="Squalene_cyclase"/>
</dbReference>
<evidence type="ECO:0000256" key="4">
    <source>
        <dbReference type="ARBA" id="ARBA00023235"/>
    </source>
</evidence>
<evidence type="ECO:0000313" key="7">
    <source>
        <dbReference type="EMBL" id="GGJ61269.1"/>
    </source>
</evidence>
<dbReference type="InterPro" id="IPR032697">
    <property type="entry name" value="SQ_cyclase_N"/>
</dbReference>
<gene>
    <name evidence="7" type="ORF">GCM10007111_24330</name>
</gene>
<dbReference type="InterPro" id="IPR032696">
    <property type="entry name" value="SQ_cyclase_C"/>
</dbReference>
<comment type="caution">
    <text evidence="7">The sequence shown here is derived from an EMBL/GenBank/DDBJ whole genome shotgun (WGS) entry which is preliminary data.</text>
</comment>
<accession>A0ABQ2DKF1</accession>
<evidence type="ECO:0000259" key="6">
    <source>
        <dbReference type="Pfam" id="PF13249"/>
    </source>
</evidence>
<keyword evidence="8" id="KW-1185">Reference proteome</keyword>
<dbReference type="SUPFAM" id="SSF48239">
    <property type="entry name" value="Terpenoid cyclases/Protein prenyltransferases"/>
    <property type="match status" value="2"/>
</dbReference>
<comment type="pathway">
    <text evidence="1">Secondary metabolite biosynthesis; hopanoid biosynthesis.</text>
</comment>
<comment type="similarity">
    <text evidence="2">Belongs to the terpene cyclase/mutase family.</text>
</comment>
<keyword evidence="3" id="KW-0677">Repeat</keyword>
<evidence type="ECO:0000256" key="1">
    <source>
        <dbReference type="ARBA" id="ARBA00004999"/>
    </source>
</evidence>
<protein>
    <submittedName>
        <fullName evidence="7">Squalene--hopene cyclase</fullName>
    </submittedName>
</protein>
<evidence type="ECO:0000256" key="3">
    <source>
        <dbReference type="ARBA" id="ARBA00022737"/>
    </source>
</evidence>
<dbReference type="InterPro" id="IPR008930">
    <property type="entry name" value="Terpenoid_cyclase/PrenylTrfase"/>
</dbReference>
<evidence type="ECO:0000256" key="2">
    <source>
        <dbReference type="ARBA" id="ARBA00009755"/>
    </source>
</evidence>
<sequence length="627" mass="71736">MDKRIGSKINELVDELKEKQRPNGSWNYPFETGVSTDSYMIILLRSLEIDDHDLIWSLAERIANKQGPNGAWKLYYDEEGGGNLTATVEAYYALLYSGFYSRNDRHMRLAKRFIMNKGLSRIHLFTKIMLALTGQLQWPNHIPIPIEGLLLPASFPINFFDLSMYARAHLTPILIIADKKIQVTTPLTPDLTELSMKRTENWDDDFRNWNSIFSLIKQAIAKLIGLPHELHNLALRQAETYMLQRIEPDGTFYSYFSSTFLMIFALLARGYAKNHPVIQRAVAGLKTFIISINNQPHIQFTTATVWNTSLISYSLQEAGLSSSSETIHKAAQYIRSKQHHLYGDWAIQSPHVLPGGWGFSNINTINPDNDDTTAALRALRTSVLDKNTNRFIWDRGIEWLLSMQNGNGGWGAFEKDIDSPFLSWLPVKGAELILLDPSTPDLTGRTLEFLGLYTKLNQSHPFMKRAVNWLIKNQQKDGSWYGRWGICYIYGTWAAITGLIAAGVDREHSSVKKAIDWLYQIQNEDGGWGESCKSDQAKTYIPLQTSTKTQTAWALDTLIAAEDKVTIELKQGIHFLLKEQENKDKWTKEYPKGQALPGNFYMHYHSYEYIFPLLAFAHYRKKFIEEA</sequence>
<dbReference type="Pfam" id="PF13249">
    <property type="entry name" value="SQHop_cyclase_N"/>
    <property type="match status" value="1"/>
</dbReference>
<dbReference type="EMBL" id="BMPN01000003">
    <property type="protein sequence ID" value="GGJ61269.1"/>
    <property type="molecule type" value="Genomic_DNA"/>
</dbReference>
<dbReference type="Pfam" id="PF13243">
    <property type="entry name" value="SQHop_cyclase_C"/>
    <property type="match status" value="1"/>
</dbReference>
<dbReference type="InterPro" id="IPR002365">
    <property type="entry name" value="Terpene_synthase_CS"/>
</dbReference>
<name>A0ABQ2DKF1_9BACI</name>
<dbReference type="Gene3D" id="1.50.10.20">
    <property type="match status" value="2"/>
</dbReference>
<dbReference type="InterPro" id="IPR006400">
    <property type="entry name" value="Hopene-cyclase"/>
</dbReference>
<feature type="domain" description="Squalene cyclase N-terminal" evidence="6">
    <location>
        <begin position="10"/>
        <end position="291"/>
    </location>
</feature>
<organism evidence="7 8">
    <name type="scientific">Virgibacillus kapii</name>
    <dbReference type="NCBI Taxonomy" id="1638645"/>
    <lineage>
        <taxon>Bacteria</taxon>
        <taxon>Bacillati</taxon>
        <taxon>Bacillota</taxon>
        <taxon>Bacilli</taxon>
        <taxon>Bacillales</taxon>
        <taxon>Bacillaceae</taxon>
        <taxon>Virgibacillus</taxon>
    </lineage>
</organism>
<dbReference type="NCBIfam" id="TIGR01507">
    <property type="entry name" value="hopene_cyclase"/>
    <property type="match status" value="1"/>
</dbReference>
<dbReference type="PROSITE" id="PS01074">
    <property type="entry name" value="TERPENE_SYNTHASES"/>
    <property type="match status" value="1"/>
</dbReference>
<dbReference type="PANTHER" id="PTHR11764">
    <property type="entry name" value="TERPENE CYCLASE/MUTASE FAMILY MEMBER"/>
    <property type="match status" value="1"/>
</dbReference>
<dbReference type="PANTHER" id="PTHR11764:SF20">
    <property type="entry name" value="LANOSTEROL SYNTHASE"/>
    <property type="match status" value="1"/>
</dbReference>